<dbReference type="GO" id="GO:0016020">
    <property type="term" value="C:membrane"/>
    <property type="evidence" value="ECO:0007669"/>
    <property type="project" value="UniProtKB-SubCell"/>
</dbReference>
<dbReference type="PANTHER" id="PTHR46825">
    <property type="entry name" value="D-ALANYL-D-ALANINE-CARBOXYPEPTIDASE/ENDOPEPTIDASE AMPH"/>
    <property type="match status" value="1"/>
</dbReference>
<dbReference type="Pfam" id="PF00144">
    <property type="entry name" value="Beta-lactamase"/>
    <property type="match status" value="1"/>
</dbReference>
<dbReference type="InterPro" id="IPR050491">
    <property type="entry name" value="AmpC-like"/>
</dbReference>
<dbReference type="InterPro" id="IPR012338">
    <property type="entry name" value="Beta-lactam/transpept-like"/>
</dbReference>
<dbReference type="SUPFAM" id="SSF56601">
    <property type="entry name" value="beta-lactamase/transpeptidase-like"/>
    <property type="match status" value="1"/>
</dbReference>
<evidence type="ECO:0000313" key="6">
    <source>
        <dbReference type="Proteomes" id="UP000564806"/>
    </source>
</evidence>
<evidence type="ECO:0000313" key="5">
    <source>
        <dbReference type="EMBL" id="NUU61562.1"/>
    </source>
</evidence>
<evidence type="ECO:0000256" key="3">
    <source>
        <dbReference type="SAM" id="SignalP"/>
    </source>
</evidence>
<proteinExistence type="predicted"/>
<evidence type="ECO:0000259" key="4">
    <source>
        <dbReference type="Pfam" id="PF00144"/>
    </source>
</evidence>
<feature type="domain" description="Beta-lactamase-related" evidence="4">
    <location>
        <begin position="50"/>
        <end position="378"/>
    </location>
</feature>
<dbReference type="InterPro" id="IPR001466">
    <property type="entry name" value="Beta-lactam-related"/>
</dbReference>
<comment type="subcellular location">
    <subcellularLocation>
        <location evidence="1">Membrane</location>
    </subcellularLocation>
</comment>
<dbReference type="RefSeq" id="WP_175372074.1">
    <property type="nucleotide sequence ID" value="NZ_JABWCS010000209.1"/>
</dbReference>
<dbReference type="PANTHER" id="PTHR46825:SF11">
    <property type="entry name" value="PENICILLIN-BINDING PROTEIN 4"/>
    <property type="match status" value="1"/>
</dbReference>
<keyword evidence="3" id="KW-0732">Signal</keyword>
<dbReference type="Gene3D" id="3.40.710.10">
    <property type="entry name" value="DD-peptidase/beta-lactamase superfamily"/>
    <property type="match status" value="1"/>
</dbReference>
<dbReference type="Proteomes" id="UP000564806">
    <property type="component" value="Unassembled WGS sequence"/>
</dbReference>
<evidence type="ECO:0000256" key="2">
    <source>
        <dbReference type="ARBA" id="ARBA00023136"/>
    </source>
</evidence>
<feature type="signal peptide" evidence="3">
    <location>
        <begin position="1"/>
        <end position="25"/>
    </location>
</feature>
<name>A0A850ES16_9BACL</name>
<reference evidence="5" key="1">
    <citation type="submission" date="2020-06" db="EMBL/GenBank/DDBJ databases">
        <title>Paenibacillus sp. nov., isolated from soil.</title>
        <authorList>
            <person name="Seo Y.L."/>
        </authorList>
    </citation>
    <scope>NUCLEOTIDE SEQUENCE [LARGE SCALE GENOMIC DNA]</scope>
    <source>
        <strain evidence="5">JW14</strain>
    </source>
</reference>
<sequence>MRGKQFVILSTTLALSLLTPLSVMADSSSNKPNYASTQKLAVEKAALLTDTYGTTSLQYALIDQGNIVISGHSGKNQLAKNVPLTSETIYGIGSTSKMFVAAAVMKLVDEGKLDLDQPLTGYIPDFTMKDARYGQITPRMLLNHSAGIEGSSFNRALLFNDNDTYAHDNLLAQLATQSLKADPGAFSVYSNDGFTLAEILVERVSGLDFTTFIHKNFTEPLGMKNTKTPIDPIDKAKMAGTFIDSSQTPLPLENYNVIGTGGIRSTAEDLVKFSQIFTGQVEGILSVQSVKAMAEAEYKKGMWPKNTDATFAYGLGWDSVDLFPFNNYGIQALTKGGDTTLFHSSLVVLPEYNLAAAVTSSGGSSTTDQLLANEILLSALQAKGVIKEQMAEKSHGIPVKAKMPQDMSRYAGIYGASNSLMKIAINPSGEMVLTSLLYPGDPGQKYVYTADGSFKSEDGTEKFKFVVEKNERTYLWSSAYVSVPGLGQTVFSEYTAEKLEANPLSKDVAAAWNKREGKMYYMMNEKYSSISYFSGLPAFPIVTSKEAPGYIVNNKIVDANKAVSQLQIPTIAGRDSMEFNFFTKDGIEYVKTTGGYLYAGAEILKPLYAGKQSTATIQADGLARWFTVPATAKGKILSVKLPTNSAVIVYDEAGMCVNDTAVSGKNEVVLPKNGTIVFAGDTGAKFEISLK</sequence>
<dbReference type="EMBL" id="JABWCS010000209">
    <property type="protein sequence ID" value="NUU61562.1"/>
    <property type="molecule type" value="Genomic_DNA"/>
</dbReference>
<protein>
    <submittedName>
        <fullName evidence="5">Beta-lactamase family protein</fullName>
    </submittedName>
</protein>
<gene>
    <name evidence="5" type="ORF">HPT30_14560</name>
</gene>
<keyword evidence="2" id="KW-0472">Membrane</keyword>
<accession>A0A850ES16</accession>
<keyword evidence="6" id="KW-1185">Reference proteome</keyword>
<dbReference type="AlphaFoldDB" id="A0A850ES16"/>
<feature type="chain" id="PRO_5032272208" evidence="3">
    <location>
        <begin position="26"/>
        <end position="691"/>
    </location>
</feature>
<evidence type="ECO:0000256" key="1">
    <source>
        <dbReference type="ARBA" id="ARBA00004370"/>
    </source>
</evidence>
<organism evidence="5 6">
    <name type="scientific">Paenibacillus agri</name>
    <dbReference type="NCBI Taxonomy" id="2744309"/>
    <lineage>
        <taxon>Bacteria</taxon>
        <taxon>Bacillati</taxon>
        <taxon>Bacillota</taxon>
        <taxon>Bacilli</taxon>
        <taxon>Bacillales</taxon>
        <taxon>Paenibacillaceae</taxon>
        <taxon>Paenibacillus</taxon>
    </lineage>
</organism>
<comment type="caution">
    <text evidence="5">The sequence shown here is derived from an EMBL/GenBank/DDBJ whole genome shotgun (WGS) entry which is preliminary data.</text>
</comment>